<feature type="transmembrane region" description="Helical" evidence="1">
    <location>
        <begin position="107"/>
        <end position="130"/>
    </location>
</feature>
<dbReference type="RefSeq" id="WP_207615184.1">
    <property type="nucleotide sequence ID" value="NZ_JAFNLL010000009.1"/>
</dbReference>
<keyword evidence="1" id="KW-0472">Membrane</keyword>
<protein>
    <recommendedName>
        <fullName evidence="4">DUF3592 domain-containing protein</fullName>
    </recommendedName>
</protein>
<evidence type="ECO:0000313" key="2">
    <source>
        <dbReference type="EMBL" id="MBO1267379.1"/>
    </source>
</evidence>
<feature type="transmembrane region" description="Helical" evidence="1">
    <location>
        <begin position="14"/>
        <end position="33"/>
    </location>
</feature>
<comment type="caution">
    <text evidence="2">The sequence shown here is derived from an EMBL/GenBank/DDBJ whole genome shotgun (WGS) entry which is preliminary data.</text>
</comment>
<evidence type="ECO:0000313" key="3">
    <source>
        <dbReference type="Proteomes" id="UP000664164"/>
    </source>
</evidence>
<dbReference type="EMBL" id="JAFNLL010000009">
    <property type="protein sequence ID" value="MBO1267379.1"/>
    <property type="molecule type" value="Genomic_DNA"/>
</dbReference>
<sequence>MAGPADVLGPVLELMTWVGFVPGVPLLVCGWIIDRRRCRWVSTTGEIFAAGRYKGFRWTDSENTPRLSLLRPEHAQELVTGSEIVLHYDVCHPARWGLGPPRHDNTVLIVGWILTTVGIVCSLAGFVLMML</sequence>
<gene>
    <name evidence="2" type="ORF">J1902_05180</name>
</gene>
<organism evidence="2 3">
    <name type="scientific">Arthrobacter cavernae</name>
    <dbReference type="NCBI Taxonomy" id="2817681"/>
    <lineage>
        <taxon>Bacteria</taxon>
        <taxon>Bacillati</taxon>
        <taxon>Actinomycetota</taxon>
        <taxon>Actinomycetes</taxon>
        <taxon>Micrococcales</taxon>
        <taxon>Micrococcaceae</taxon>
        <taxon>Arthrobacter</taxon>
    </lineage>
</organism>
<dbReference type="Proteomes" id="UP000664164">
    <property type="component" value="Unassembled WGS sequence"/>
</dbReference>
<proteinExistence type="predicted"/>
<evidence type="ECO:0000256" key="1">
    <source>
        <dbReference type="SAM" id="Phobius"/>
    </source>
</evidence>
<dbReference type="AlphaFoldDB" id="A0A939HDV3"/>
<name>A0A939HDV3_9MICC</name>
<keyword evidence="1" id="KW-0812">Transmembrane</keyword>
<keyword evidence="3" id="KW-1185">Reference proteome</keyword>
<accession>A0A939HDV3</accession>
<keyword evidence="1" id="KW-1133">Transmembrane helix</keyword>
<reference evidence="2" key="1">
    <citation type="submission" date="2021-03" db="EMBL/GenBank/DDBJ databases">
        <title>A new species, PO-11, isolated from a karst cave deposit.</title>
        <authorList>
            <person name="Zhaoxiaoyong W."/>
        </authorList>
    </citation>
    <scope>NUCLEOTIDE SEQUENCE</scope>
    <source>
        <strain evidence="2">PO-11</strain>
    </source>
</reference>
<evidence type="ECO:0008006" key="4">
    <source>
        <dbReference type="Google" id="ProtNLM"/>
    </source>
</evidence>